<dbReference type="AlphaFoldDB" id="A0A7I3Z970"/>
<organism evidence="1 2">
    <name type="scientific">Physcomitrium patens</name>
    <name type="common">Spreading-leaved earth moss</name>
    <name type="synonym">Physcomitrella patens</name>
    <dbReference type="NCBI Taxonomy" id="3218"/>
    <lineage>
        <taxon>Eukaryota</taxon>
        <taxon>Viridiplantae</taxon>
        <taxon>Streptophyta</taxon>
        <taxon>Embryophyta</taxon>
        <taxon>Bryophyta</taxon>
        <taxon>Bryophytina</taxon>
        <taxon>Bryopsida</taxon>
        <taxon>Funariidae</taxon>
        <taxon>Funariales</taxon>
        <taxon>Funariaceae</taxon>
        <taxon>Physcomitrium</taxon>
    </lineage>
</organism>
<dbReference type="EnsemblPlants" id="Pp3c15_4220V3.2">
    <property type="protein sequence ID" value="PAC:32929601.CDS.1"/>
    <property type="gene ID" value="Pp3c15_4220"/>
</dbReference>
<dbReference type="EMBL" id="ABEU02000015">
    <property type="status" value="NOT_ANNOTATED_CDS"/>
    <property type="molecule type" value="Genomic_DNA"/>
</dbReference>
<evidence type="ECO:0000313" key="1">
    <source>
        <dbReference type="EnsemblPlants" id="PAC:32929601.CDS.1"/>
    </source>
</evidence>
<evidence type="ECO:0000313" key="2">
    <source>
        <dbReference type="Proteomes" id="UP000006727"/>
    </source>
</evidence>
<accession>A0A7I3Z970</accession>
<reference evidence="1 2" key="2">
    <citation type="journal article" date="2018" name="Plant J.">
        <title>The Physcomitrella patens chromosome-scale assembly reveals moss genome structure and evolution.</title>
        <authorList>
            <person name="Lang D."/>
            <person name="Ullrich K.K."/>
            <person name="Murat F."/>
            <person name="Fuchs J."/>
            <person name="Jenkins J."/>
            <person name="Haas F.B."/>
            <person name="Piednoel M."/>
            <person name="Gundlach H."/>
            <person name="Van Bel M."/>
            <person name="Meyberg R."/>
            <person name="Vives C."/>
            <person name="Morata J."/>
            <person name="Symeonidi A."/>
            <person name="Hiss M."/>
            <person name="Muchero W."/>
            <person name="Kamisugi Y."/>
            <person name="Saleh O."/>
            <person name="Blanc G."/>
            <person name="Decker E.L."/>
            <person name="van Gessel N."/>
            <person name="Grimwood J."/>
            <person name="Hayes R.D."/>
            <person name="Graham S.W."/>
            <person name="Gunter L.E."/>
            <person name="McDaniel S.F."/>
            <person name="Hoernstein S.N.W."/>
            <person name="Larsson A."/>
            <person name="Li F.W."/>
            <person name="Perroud P.F."/>
            <person name="Phillips J."/>
            <person name="Ranjan P."/>
            <person name="Rokshar D.S."/>
            <person name="Rothfels C.J."/>
            <person name="Schneider L."/>
            <person name="Shu S."/>
            <person name="Stevenson D.W."/>
            <person name="Thummler F."/>
            <person name="Tillich M."/>
            <person name="Villarreal Aguilar J.C."/>
            <person name="Widiez T."/>
            <person name="Wong G.K."/>
            <person name="Wymore A."/>
            <person name="Zhang Y."/>
            <person name="Zimmer A.D."/>
            <person name="Quatrano R.S."/>
            <person name="Mayer K.F.X."/>
            <person name="Goodstein D."/>
            <person name="Casacuberta J.M."/>
            <person name="Vandepoele K."/>
            <person name="Reski R."/>
            <person name="Cuming A.C."/>
            <person name="Tuskan G.A."/>
            <person name="Maumus F."/>
            <person name="Salse J."/>
            <person name="Schmutz J."/>
            <person name="Rensing S.A."/>
        </authorList>
    </citation>
    <scope>NUCLEOTIDE SEQUENCE [LARGE SCALE GENOMIC DNA]</scope>
    <source>
        <strain evidence="1 2">cv. Gransden 2004</strain>
    </source>
</reference>
<dbReference type="Proteomes" id="UP000006727">
    <property type="component" value="Chromosome 15"/>
</dbReference>
<dbReference type="Gramene" id="Pp3c15_4220V3.2">
    <property type="protein sequence ID" value="PAC:32929601.CDS.1"/>
    <property type="gene ID" value="Pp3c15_4220"/>
</dbReference>
<name>A0A7I3Z970_PHYPA</name>
<reference evidence="1" key="3">
    <citation type="submission" date="2020-12" db="UniProtKB">
        <authorList>
            <consortium name="EnsemblPlants"/>
        </authorList>
    </citation>
    <scope>IDENTIFICATION</scope>
</reference>
<protein>
    <submittedName>
        <fullName evidence="1">Uncharacterized protein</fullName>
    </submittedName>
</protein>
<keyword evidence="2" id="KW-1185">Reference proteome</keyword>
<reference evidence="1 2" key="1">
    <citation type="journal article" date="2008" name="Science">
        <title>The Physcomitrella genome reveals evolutionary insights into the conquest of land by plants.</title>
        <authorList>
            <person name="Rensing S."/>
            <person name="Lang D."/>
            <person name="Zimmer A."/>
            <person name="Terry A."/>
            <person name="Salamov A."/>
            <person name="Shapiro H."/>
            <person name="Nishiyama T."/>
            <person name="Perroud P.-F."/>
            <person name="Lindquist E."/>
            <person name="Kamisugi Y."/>
            <person name="Tanahashi T."/>
            <person name="Sakakibara K."/>
            <person name="Fujita T."/>
            <person name="Oishi K."/>
            <person name="Shin-I T."/>
            <person name="Kuroki Y."/>
            <person name="Toyoda A."/>
            <person name="Suzuki Y."/>
            <person name="Hashimoto A."/>
            <person name="Yamaguchi K."/>
            <person name="Sugano A."/>
            <person name="Kohara Y."/>
            <person name="Fujiyama A."/>
            <person name="Anterola A."/>
            <person name="Aoki S."/>
            <person name="Ashton N."/>
            <person name="Barbazuk W.B."/>
            <person name="Barker E."/>
            <person name="Bennetzen J."/>
            <person name="Bezanilla M."/>
            <person name="Blankenship R."/>
            <person name="Cho S.H."/>
            <person name="Dutcher S."/>
            <person name="Estelle M."/>
            <person name="Fawcett J.A."/>
            <person name="Gundlach H."/>
            <person name="Hanada K."/>
            <person name="Heyl A."/>
            <person name="Hicks K.A."/>
            <person name="Hugh J."/>
            <person name="Lohr M."/>
            <person name="Mayer K."/>
            <person name="Melkozernov A."/>
            <person name="Murata T."/>
            <person name="Nelson D."/>
            <person name="Pils B."/>
            <person name="Prigge M."/>
            <person name="Reiss B."/>
            <person name="Renner T."/>
            <person name="Rombauts S."/>
            <person name="Rushton P."/>
            <person name="Sanderfoot A."/>
            <person name="Schween G."/>
            <person name="Shiu S.-H."/>
            <person name="Stueber K."/>
            <person name="Theodoulou F.L."/>
            <person name="Tu H."/>
            <person name="Van de Peer Y."/>
            <person name="Verrier P.J."/>
            <person name="Waters E."/>
            <person name="Wood A."/>
            <person name="Yang L."/>
            <person name="Cove D."/>
            <person name="Cuming A."/>
            <person name="Hasebe M."/>
            <person name="Lucas S."/>
            <person name="Mishler D.B."/>
            <person name="Reski R."/>
            <person name="Grigoriev I."/>
            <person name="Quatrano R.S."/>
            <person name="Boore J.L."/>
        </authorList>
    </citation>
    <scope>NUCLEOTIDE SEQUENCE [LARGE SCALE GENOMIC DNA]</scope>
    <source>
        <strain evidence="1 2">cv. Gransden 2004</strain>
    </source>
</reference>
<sequence length="77" mass="8697">MAVVHQIHEKLHRDATRKCCPTDGTFTQPCVVASFIIKHQLSIMIGERDSAKDLSVELCCSVFRLFFSASNEPCRSR</sequence>
<proteinExistence type="predicted"/>